<evidence type="ECO:0000313" key="10">
    <source>
        <dbReference type="Proteomes" id="UP000198935"/>
    </source>
</evidence>
<comment type="cofactor">
    <cofactor evidence="1 7">
        <name>pyridoxal 5'-phosphate</name>
        <dbReference type="ChEBI" id="CHEBI:597326"/>
    </cofactor>
</comment>
<dbReference type="InterPro" id="IPR020578">
    <property type="entry name" value="Aminotrans_V_PyrdxlP_BS"/>
</dbReference>
<evidence type="ECO:0000256" key="4">
    <source>
        <dbReference type="ARBA" id="ARBA00022898"/>
    </source>
</evidence>
<dbReference type="Pfam" id="PF00266">
    <property type="entry name" value="Aminotran_5"/>
    <property type="match status" value="1"/>
</dbReference>
<dbReference type="InterPro" id="IPR015424">
    <property type="entry name" value="PyrdxlP-dep_Trfase"/>
</dbReference>
<keyword evidence="4" id="KW-0663">Pyridoxal phosphate</keyword>
<dbReference type="Gene3D" id="3.90.1150.10">
    <property type="entry name" value="Aspartate Aminotransferase, domain 1"/>
    <property type="match status" value="1"/>
</dbReference>
<dbReference type="Gene3D" id="1.10.260.50">
    <property type="match status" value="1"/>
</dbReference>
<dbReference type="AlphaFoldDB" id="A0A1H3QRH0"/>
<dbReference type="Proteomes" id="UP000198935">
    <property type="component" value="Unassembled WGS sequence"/>
</dbReference>
<dbReference type="PIRSF" id="PIRSF005572">
    <property type="entry name" value="NifS"/>
    <property type="match status" value="1"/>
</dbReference>
<protein>
    <submittedName>
        <fullName evidence="9">Cysteine desulfurase</fullName>
    </submittedName>
</protein>
<dbReference type="PANTHER" id="PTHR11601">
    <property type="entry name" value="CYSTEINE DESULFURYLASE FAMILY MEMBER"/>
    <property type="match status" value="1"/>
</dbReference>
<organism evidence="9 10">
    <name type="scientific">Evansella caseinilytica</name>
    <dbReference type="NCBI Taxonomy" id="1503961"/>
    <lineage>
        <taxon>Bacteria</taxon>
        <taxon>Bacillati</taxon>
        <taxon>Bacillota</taxon>
        <taxon>Bacilli</taxon>
        <taxon>Bacillales</taxon>
        <taxon>Bacillaceae</taxon>
        <taxon>Evansella</taxon>
    </lineage>
</organism>
<keyword evidence="6" id="KW-0411">Iron-sulfur</keyword>
<dbReference type="NCBIfam" id="NF002806">
    <property type="entry name" value="PRK02948.1"/>
    <property type="match status" value="1"/>
</dbReference>
<keyword evidence="3" id="KW-0479">Metal-binding</keyword>
<dbReference type="PANTHER" id="PTHR11601:SF36">
    <property type="entry name" value="CYSTEINE DESULFURASE NIFS-RELATED"/>
    <property type="match status" value="1"/>
</dbReference>
<evidence type="ECO:0000256" key="3">
    <source>
        <dbReference type="ARBA" id="ARBA00022723"/>
    </source>
</evidence>
<evidence type="ECO:0000259" key="8">
    <source>
        <dbReference type="Pfam" id="PF00266"/>
    </source>
</evidence>
<dbReference type="GO" id="GO:0051536">
    <property type="term" value="F:iron-sulfur cluster binding"/>
    <property type="evidence" value="ECO:0007669"/>
    <property type="project" value="UniProtKB-KW"/>
</dbReference>
<evidence type="ECO:0000256" key="5">
    <source>
        <dbReference type="ARBA" id="ARBA00023004"/>
    </source>
</evidence>
<dbReference type="GO" id="GO:0003824">
    <property type="term" value="F:catalytic activity"/>
    <property type="evidence" value="ECO:0007669"/>
    <property type="project" value="UniProtKB-ARBA"/>
</dbReference>
<accession>A0A1H3QRH0</accession>
<dbReference type="InterPro" id="IPR015421">
    <property type="entry name" value="PyrdxlP-dep_Trfase_major"/>
</dbReference>
<dbReference type="InterPro" id="IPR016454">
    <property type="entry name" value="Cysteine_dSase"/>
</dbReference>
<evidence type="ECO:0000256" key="7">
    <source>
        <dbReference type="RuleBase" id="RU004504"/>
    </source>
</evidence>
<name>A0A1H3QRH0_9BACI</name>
<evidence type="ECO:0000313" key="9">
    <source>
        <dbReference type="EMBL" id="SDZ15997.1"/>
    </source>
</evidence>
<dbReference type="STRING" id="1503961.SAMN05421736_10718"/>
<keyword evidence="10" id="KW-1185">Reference proteome</keyword>
<dbReference type="GO" id="GO:0046872">
    <property type="term" value="F:metal ion binding"/>
    <property type="evidence" value="ECO:0007669"/>
    <property type="project" value="UniProtKB-KW"/>
</dbReference>
<dbReference type="InterPro" id="IPR000192">
    <property type="entry name" value="Aminotrans_V_dom"/>
</dbReference>
<dbReference type="OrthoDB" id="9808002at2"/>
<feature type="domain" description="Aminotransferase class V" evidence="8">
    <location>
        <begin position="2"/>
        <end position="362"/>
    </location>
</feature>
<dbReference type="InterPro" id="IPR015422">
    <property type="entry name" value="PyrdxlP-dep_Trfase_small"/>
</dbReference>
<dbReference type="PROSITE" id="PS00595">
    <property type="entry name" value="AA_TRANSFER_CLASS_5"/>
    <property type="match status" value="1"/>
</dbReference>
<comment type="similarity">
    <text evidence="2">Belongs to the class-V pyridoxal-phosphate-dependent aminotransferase family. NifS/IscS subfamily.</text>
</comment>
<evidence type="ECO:0000256" key="2">
    <source>
        <dbReference type="ARBA" id="ARBA00006490"/>
    </source>
</evidence>
<gene>
    <name evidence="9" type="ORF">SAMN05421736_10718</name>
</gene>
<reference evidence="10" key="1">
    <citation type="submission" date="2016-10" db="EMBL/GenBank/DDBJ databases">
        <authorList>
            <person name="Varghese N."/>
            <person name="Submissions S."/>
        </authorList>
    </citation>
    <scope>NUCLEOTIDE SEQUENCE [LARGE SCALE GENOMIC DNA]</scope>
    <source>
        <strain evidence="10">SP</strain>
    </source>
</reference>
<dbReference type="SUPFAM" id="SSF53383">
    <property type="entry name" value="PLP-dependent transferases"/>
    <property type="match status" value="1"/>
</dbReference>
<dbReference type="EMBL" id="FNPI01000007">
    <property type="protein sequence ID" value="SDZ15997.1"/>
    <property type="molecule type" value="Genomic_DNA"/>
</dbReference>
<evidence type="ECO:0000256" key="6">
    <source>
        <dbReference type="ARBA" id="ARBA00023014"/>
    </source>
</evidence>
<dbReference type="Gene3D" id="3.40.640.10">
    <property type="entry name" value="Type I PLP-dependent aspartate aminotransferase-like (Major domain)"/>
    <property type="match status" value="1"/>
</dbReference>
<evidence type="ECO:0000256" key="1">
    <source>
        <dbReference type="ARBA" id="ARBA00001933"/>
    </source>
</evidence>
<keyword evidence="5" id="KW-0408">Iron</keyword>
<proteinExistence type="inferred from homology"/>
<sequence length="376" mass="41256">MIYFDHAATTPISSDALQVFIKASKEYFANPSSLHEQGEKAKLLLEKCRAEVAGLLRVEAAEMYFTSGGSEANTLALESLFFANRHKGNHIITSQTEHPSVHSVFHKLEQQGIEVTYLAVNPAGQISLQDLQHSIRPDTVLASIQHVNSETGTIQDIKAIGEILAANDVLFHSDCVQSFTKLPIHASEWPIDAISISSHKVCGPKGVGAVYLSSKVQWFPVQPFTSHERGFRQGTVNVPGIAAFTAAAANSMQLQEQFLKKMSVLRDNFFRELHPISHLITIEGTTGSQIPHIIGMGIKGVEGQYMMLTLDRHGICISTGSACQAGKQEPSVTMKALNKSPEEAKRFFRISFGMGNTEEEIRQAANIIIKCVSEFH</sequence>